<sequence length="276" mass="30010">MENVAYCTTKIIGVGEGRKPINTGTGFIFGYDSGSNGSVPVLITNKHVVEGTKEIAIRLHTAKKGEKKPSGSVNALIPGGGSGQWYFHPDPNVDICAIIIGQVLGSDKVNAFYRMIKEENIPTQTQLESLDLLEDVIMMGYPIGLSDELNNYPIIRRGITASHPAVRFNGKPIVVVDMACFPGSSGSPIFIYNRGFYTDKNRNTTAGQDRLFFLGILASGPVMKSSGEITMREIPTALTPVPLIDTMINLGYVFKSSEILNMKQGIFQKYGLKTTP</sequence>
<evidence type="ECO:0000313" key="1">
    <source>
        <dbReference type="EMBL" id="TWB75270.1"/>
    </source>
</evidence>
<protein>
    <submittedName>
        <fullName evidence="1">Trypsin-like peptidase</fullName>
    </submittedName>
</protein>
<comment type="caution">
    <text evidence="1">The sequence shown here is derived from an EMBL/GenBank/DDBJ whole genome shotgun (WGS) entry which is preliminary data.</text>
</comment>
<dbReference type="Proteomes" id="UP000320516">
    <property type="component" value="Unassembled WGS sequence"/>
</dbReference>
<dbReference type="Pfam" id="PF13365">
    <property type="entry name" value="Trypsin_2"/>
    <property type="match status" value="1"/>
</dbReference>
<dbReference type="EMBL" id="VITV01000004">
    <property type="protein sequence ID" value="TWB75270.1"/>
    <property type="molecule type" value="Genomic_DNA"/>
</dbReference>
<accession>A0A560K3T5</accession>
<dbReference type="Gene3D" id="2.40.10.10">
    <property type="entry name" value="Trypsin-like serine proteases"/>
    <property type="match status" value="2"/>
</dbReference>
<dbReference type="RefSeq" id="WP_145610782.1">
    <property type="nucleotide sequence ID" value="NZ_VITV01000004.1"/>
</dbReference>
<organism evidence="1 2">
    <name type="scientific">Nitrospirillum amazonense</name>
    <dbReference type="NCBI Taxonomy" id="28077"/>
    <lineage>
        <taxon>Bacteria</taxon>
        <taxon>Pseudomonadati</taxon>
        <taxon>Pseudomonadota</taxon>
        <taxon>Alphaproteobacteria</taxon>
        <taxon>Rhodospirillales</taxon>
        <taxon>Azospirillaceae</taxon>
        <taxon>Nitrospirillum</taxon>
    </lineage>
</organism>
<name>A0A560K3T5_9PROT</name>
<dbReference type="SUPFAM" id="SSF50494">
    <property type="entry name" value="Trypsin-like serine proteases"/>
    <property type="match status" value="1"/>
</dbReference>
<gene>
    <name evidence="1" type="ORF">FBZ87_104373</name>
</gene>
<evidence type="ECO:0000313" key="2">
    <source>
        <dbReference type="Proteomes" id="UP000320516"/>
    </source>
</evidence>
<reference evidence="1 2" key="1">
    <citation type="submission" date="2019-06" db="EMBL/GenBank/DDBJ databases">
        <title>Genomic Encyclopedia of Type Strains, Phase IV (KMG-V): Genome sequencing to study the core and pangenomes of soil and plant-associated prokaryotes.</title>
        <authorList>
            <person name="Whitman W."/>
        </authorList>
    </citation>
    <scope>NUCLEOTIDE SEQUENCE [LARGE SCALE GENOMIC DNA]</scope>
    <source>
        <strain evidence="1 2">BR 12005</strain>
    </source>
</reference>
<proteinExistence type="predicted"/>
<dbReference type="InterPro" id="IPR009003">
    <property type="entry name" value="Peptidase_S1_PA"/>
</dbReference>
<dbReference type="InterPro" id="IPR043504">
    <property type="entry name" value="Peptidase_S1_PA_chymotrypsin"/>
</dbReference>
<dbReference type="AlphaFoldDB" id="A0A560K3T5"/>